<dbReference type="OrthoDB" id="10252740at2759"/>
<dbReference type="SUPFAM" id="SSF101690">
    <property type="entry name" value="PAZ domain"/>
    <property type="match status" value="1"/>
</dbReference>
<dbReference type="PROSITE" id="PS50821">
    <property type="entry name" value="PAZ"/>
    <property type="match status" value="1"/>
</dbReference>
<dbReference type="InterPro" id="IPR012337">
    <property type="entry name" value="RNaseH-like_sf"/>
</dbReference>
<dbReference type="Gene3D" id="3.30.420.10">
    <property type="entry name" value="Ribonuclease H-like superfamily/Ribonuclease H"/>
    <property type="match status" value="1"/>
</dbReference>
<dbReference type="Pfam" id="PF02170">
    <property type="entry name" value="PAZ"/>
    <property type="match status" value="1"/>
</dbReference>
<feature type="region of interest" description="Disordered" evidence="1">
    <location>
        <begin position="1"/>
        <end position="102"/>
    </location>
</feature>
<reference evidence="4" key="1">
    <citation type="journal article" date="2020" name="Stud. Mycol.">
        <title>101 Dothideomycetes genomes: a test case for predicting lifestyles and emergence of pathogens.</title>
        <authorList>
            <person name="Haridas S."/>
            <person name="Albert R."/>
            <person name="Binder M."/>
            <person name="Bloem J."/>
            <person name="Labutti K."/>
            <person name="Salamov A."/>
            <person name="Andreopoulos B."/>
            <person name="Baker S."/>
            <person name="Barry K."/>
            <person name="Bills G."/>
            <person name="Bluhm B."/>
            <person name="Cannon C."/>
            <person name="Castanera R."/>
            <person name="Culley D."/>
            <person name="Daum C."/>
            <person name="Ezra D."/>
            <person name="Gonzalez J."/>
            <person name="Henrissat B."/>
            <person name="Kuo A."/>
            <person name="Liang C."/>
            <person name="Lipzen A."/>
            <person name="Lutzoni F."/>
            <person name="Magnuson J."/>
            <person name="Mondo S."/>
            <person name="Nolan M."/>
            <person name="Ohm R."/>
            <person name="Pangilinan J."/>
            <person name="Park H.-J."/>
            <person name="Ramirez L."/>
            <person name="Alfaro M."/>
            <person name="Sun H."/>
            <person name="Tritt A."/>
            <person name="Yoshinaga Y."/>
            <person name="Zwiers L.-H."/>
            <person name="Turgeon B."/>
            <person name="Goodwin S."/>
            <person name="Spatafora J."/>
            <person name="Crous P."/>
            <person name="Grigoriev I."/>
        </authorList>
    </citation>
    <scope>NUCLEOTIDE SEQUENCE</scope>
    <source>
        <strain evidence="4">CBS 113818</strain>
    </source>
</reference>
<dbReference type="InterPro" id="IPR014811">
    <property type="entry name" value="ArgoL1"/>
</dbReference>
<dbReference type="PANTHER" id="PTHR22891">
    <property type="entry name" value="EUKARYOTIC TRANSLATION INITIATION FACTOR 2C"/>
    <property type="match status" value="1"/>
</dbReference>
<dbReference type="AlphaFoldDB" id="A0A6A7ACM9"/>
<feature type="compositionally biased region" description="Gly residues" evidence="1">
    <location>
        <begin position="30"/>
        <end position="50"/>
    </location>
</feature>
<dbReference type="Gene3D" id="2.170.260.10">
    <property type="entry name" value="paz domain"/>
    <property type="match status" value="1"/>
</dbReference>
<dbReference type="InterPro" id="IPR045246">
    <property type="entry name" value="Piwi_ago-like"/>
</dbReference>
<dbReference type="InterPro" id="IPR003165">
    <property type="entry name" value="Piwi"/>
</dbReference>
<dbReference type="Pfam" id="PF16488">
    <property type="entry name" value="ArgoL2"/>
    <property type="match status" value="1"/>
</dbReference>
<dbReference type="EMBL" id="MU006219">
    <property type="protein sequence ID" value="KAF2830427.1"/>
    <property type="molecule type" value="Genomic_DNA"/>
</dbReference>
<dbReference type="PROSITE" id="PS50822">
    <property type="entry name" value="PIWI"/>
    <property type="match status" value="1"/>
</dbReference>
<feature type="compositionally biased region" description="Gly residues" evidence="1">
    <location>
        <begin position="8"/>
        <end position="18"/>
    </location>
</feature>
<gene>
    <name evidence="4" type="ORF">CC86DRAFT_391360</name>
</gene>
<feature type="compositionally biased region" description="Basic and acidic residues" evidence="1">
    <location>
        <begin position="51"/>
        <end position="75"/>
    </location>
</feature>
<dbReference type="CDD" id="cd04657">
    <property type="entry name" value="Piwi_ago-like"/>
    <property type="match status" value="1"/>
</dbReference>
<proteinExistence type="predicted"/>
<feature type="compositionally biased region" description="Basic and acidic residues" evidence="1">
    <location>
        <begin position="19"/>
        <end position="29"/>
    </location>
</feature>
<protein>
    <submittedName>
        <fullName evidence="4">Piwi-domain-containing protein</fullName>
    </submittedName>
</protein>
<dbReference type="SMART" id="SM01163">
    <property type="entry name" value="DUF1785"/>
    <property type="match status" value="1"/>
</dbReference>
<evidence type="ECO:0000259" key="2">
    <source>
        <dbReference type="PROSITE" id="PS50821"/>
    </source>
</evidence>
<dbReference type="InterPro" id="IPR003100">
    <property type="entry name" value="PAZ_dom"/>
</dbReference>
<feature type="compositionally biased region" description="Gly residues" evidence="1">
    <location>
        <begin position="76"/>
        <end position="97"/>
    </location>
</feature>
<dbReference type="InterPro" id="IPR032472">
    <property type="entry name" value="ArgoL2"/>
</dbReference>
<dbReference type="Pfam" id="PF08699">
    <property type="entry name" value="ArgoL1"/>
    <property type="match status" value="1"/>
</dbReference>
<feature type="domain" description="PAZ" evidence="2">
    <location>
        <begin position="361"/>
        <end position="491"/>
    </location>
</feature>
<accession>A0A6A7ACM9</accession>
<dbReference type="Proteomes" id="UP000799424">
    <property type="component" value="Unassembled WGS sequence"/>
</dbReference>
<evidence type="ECO:0000259" key="3">
    <source>
        <dbReference type="PROSITE" id="PS50822"/>
    </source>
</evidence>
<dbReference type="Pfam" id="PF02171">
    <property type="entry name" value="Piwi"/>
    <property type="match status" value="1"/>
</dbReference>
<evidence type="ECO:0000256" key="1">
    <source>
        <dbReference type="SAM" id="MobiDB-lite"/>
    </source>
</evidence>
<evidence type="ECO:0000313" key="5">
    <source>
        <dbReference type="Proteomes" id="UP000799424"/>
    </source>
</evidence>
<dbReference type="CDD" id="cd02846">
    <property type="entry name" value="PAZ_argonaute_like"/>
    <property type="match status" value="1"/>
</dbReference>
<dbReference type="Pfam" id="PF16486">
    <property type="entry name" value="ArgoN"/>
    <property type="match status" value="1"/>
</dbReference>
<dbReference type="InterPro" id="IPR036397">
    <property type="entry name" value="RNaseH_sf"/>
</dbReference>
<keyword evidence="5" id="KW-1185">Reference proteome</keyword>
<name>A0A6A7ACM9_9PLEO</name>
<dbReference type="InterPro" id="IPR036085">
    <property type="entry name" value="PAZ_dom_sf"/>
</dbReference>
<evidence type="ECO:0000313" key="4">
    <source>
        <dbReference type="EMBL" id="KAF2830427.1"/>
    </source>
</evidence>
<dbReference type="GO" id="GO:0003723">
    <property type="term" value="F:RNA binding"/>
    <property type="evidence" value="ECO:0007669"/>
    <property type="project" value="InterPro"/>
</dbReference>
<dbReference type="SUPFAM" id="SSF53098">
    <property type="entry name" value="Ribonuclease H-like"/>
    <property type="match status" value="1"/>
</dbReference>
<dbReference type="Gene3D" id="3.40.50.2300">
    <property type="match status" value="1"/>
</dbReference>
<dbReference type="InterPro" id="IPR032474">
    <property type="entry name" value="Argonaute_N"/>
</dbReference>
<dbReference type="SMART" id="SM00950">
    <property type="entry name" value="Piwi"/>
    <property type="match status" value="1"/>
</dbReference>
<sequence length="1021" mass="111473">MADRGRGRGGGGGGGRGDFGGRGRGDGGGRGRGGGGYDGGGRGRGGGGYDGGDRGRGGFRGGDRGGDRGGFRGDRGGGGFRGGRGGFEGPKVFGGGTNIPQPDAEVTKLENAMVKGDLSSALAASSLDIQLPSRPAYGTAGKAIVLYTNYFELKGISADTELYRYSLAFQPDNDLPRPKKKRLVELLLKMAPFAGLPVASDWAQILVSPKKIALDKRAAYKLEWYPADGEPLPASSPDETDRVKQARRRNTHQALVEDIGTVSVRELLSDLAQPASNYPLKLETIQALNVIMAHGPSSELNIATAGGNKFYPFGNHPQLQIANLGGGLQAVRGYFGSVRTSVNRILFNLNVATGAFYKSGPLLDVMKDVGPIPQNDYQQRKLAAFVRKLRFETNYMPETDKGGKVKKDAKGRPITKRKVHVIGDLSRFGRNATNTEFEELGAGGAITRVTVQAYFLRKYGIRLVAPQAPLVNYGTLKDVKWLPAELCTVLPGQLAKRLLQGEQTSEMIKFAARRPHQNAESITGDGLKVAKIHPFVNGLNTSLSQFGVKVNPSLMTVPGRILQPPQLLYRASSTCNPRNGAWNLDPRQLGQKPFRIAKSLGAWNVLVINSGSRNAIYGAPQDTRQHLETFRRTLDTYGLNPGPLQEPVTINIGPDLLQNKDVDQIQHQLIDALRKRFKSKPNFLFVLLPGDSAVLYDSIKFVCDCKLGIPNICNIGSKFSKEKGQMQYFANVAMKFNQKLGGVNHTVELKKMAPLDAQTILFGIDVTHPSPGSSDSAPSIAGVVASVDSMFSQYPASMRTQRGRQEMVEELEEMIIERFKLWQKRNQGKLPNKVIVYRDGVSEGQYRIVLESEYPAFKKAFISLYGVESKHPKISIIVVGKRHHTRFYPTKEEDTDGKTGNPQPGTVVDRGVTGEKLFDFFLLAHQGLQGTSKPAHYVVLKDDIKLGADQLQSLTHNLCYTFARATRSVSICPPAYYADLLCERGRSYLQGVLKGDGSTTFSPTEWQRDVSPVLMESMYYL</sequence>
<organism evidence="4 5">
    <name type="scientific">Ophiobolus disseminans</name>
    <dbReference type="NCBI Taxonomy" id="1469910"/>
    <lineage>
        <taxon>Eukaryota</taxon>
        <taxon>Fungi</taxon>
        <taxon>Dikarya</taxon>
        <taxon>Ascomycota</taxon>
        <taxon>Pezizomycotina</taxon>
        <taxon>Dothideomycetes</taxon>
        <taxon>Pleosporomycetidae</taxon>
        <taxon>Pleosporales</taxon>
        <taxon>Pleosporineae</taxon>
        <taxon>Phaeosphaeriaceae</taxon>
        <taxon>Ophiobolus</taxon>
    </lineage>
</organism>
<feature type="domain" description="Piwi" evidence="3">
    <location>
        <begin position="683"/>
        <end position="990"/>
    </location>
</feature>